<dbReference type="PANTHER" id="PTHR37809">
    <property type="entry name" value="RIBOSOMAL PROTEIN S12 METHYLTHIOTRANSFERASE ACCESSORY FACTOR YCAO"/>
    <property type="match status" value="1"/>
</dbReference>
<keyword evidence="4" id="KW-1185">Reference proteome</keyword>
<reference evidence="3" key="1">
    <citation type="submission" date="2023-02" db="EMBL/GenBank/DDBJ databases">
        <title>Nocardiopsis ansamitocini NBRC 112285.</title>
        <authorList>
            <person name="Ichikawa N."/>
            <person name="Sato H."/>
            <person name="Tonouchi N."/>
        </authorList>
    </citation>
    <scope>NUCLEOTIDE SEQUENCE</scope>
    <source>
        <strain evidence="3">NBRC 112285</strain>
    </source>
</reference>
<feature type="region of interest" description="Disordered" evidence="1">
    <location>
        <begin position="403"/>
        <end position="422"/>
    </location>
</feature>
<evidence type="ECO:0000313" key="3">
    <source>
        <dbReference type="EMBL" id="GLU47873.1"/>
    </source>
</evidence>
<dbReference type="PANTHER" id="PTHR37809:SF1">
    <property type="entry name" value="RIBOSOMAL PROTEIN S12 METHYLTHIOTRANSFERASE ACCESSORY FACTOR YCAO"/>
    <property type="match status" value="1"/>
</dbReference>
<evidence type="ECO:0000313" key="4">
    <source>
        <dbReference type="Proteomes" id="UP001165092"/>
    </source>
</evidence>
<accession>A0A9W6P6F7</accession>
<dbReference type="Pfam" id="PF02624">
    <property type="entry name" value="YcaO"/>
    <property type="match status" value="1"/>
</dbReference>
<protein>
    <recommendedName>
        <fullName evidence="2">YcaO domain-containing protein</fullName>
    </recommendedName>
</protein>
<name>A0A9W6P6F7_9ACTN</name>
<dbReference type="Proteomes" id="UP001165092">
    <property type="component" value="Unassembled WGS sequence"/>
</dbReference>
<dbReference type="InterPro" id="IPR003776">
    <property type="entry name" value="YcaO-like_dom"/>
</dbReference>
<organism evidence="3 4">
    <name type="scientific">Nocardiopsis ansamitocini</name>
    <dbReference type="NCBI Taxonomy" id="1670832"/>
    <lineage>
        <taxon>Bacteria</taxon>
        <taxon>Bacillati</taxon>
        <taxon>Actinomycetota</taxon>
        <taxon>Actinomycetes</taxon>
        <taxon>Streptosporangiales</taxon>
        <taxon>Nocardiopsidaceae</taxon>
        <taxon>Nocardiopsis</taxon>
    </lineage>
</organism>
<dbReference type="PROSITE" id="PS51664">
    <property type="entry name" value="YCAO"/>
    <property type="match status" value="1"/>
</dbReference>
<dbReference type="Gene3D" id="3.30.1330.230">
    <property type="match status" value="1"/>
</dbReference>
<dbReference type="AlphaFoldDB" id="A0A9W6P6F7"/>
<dbReference type="EMBL" id="BSQG01000003">
    <property type="protein sequence ID" value="GLU47873.1"/>
    <property type="molecule type" value="Genomic_DNA"/>
</dbReference>
<evidence type="ECO:0000259" key="2">
    <source>
        <dbReference type="PROSITE" id="PS51664"/>
    </source>
</evidence>
<dbReference type="RefSeq" id="WP_285759169.1">
    <property type="nucleotide sequence ID" value="NZ_BSQG01000003.1"/>
</dbReference>
<comment type="caution">
    <text evidence="3">The sequence shown here is derived from an EMBL/GenBank/DDBJ whole genome shotgun (WGS) entry which is preliminary data.</text>
</comment>
<sequence>MTSTADTVPPVPETVGRPHNLVTPGWPVRLFTPVPQVSGLLMGRVAARSPDFAPNDAAGGQRVLIGSAAGETAQSVTVRARGELLERVHNVVAGREAERGRVPGALMGRFDRLRRTGRPALDPLAWPELAGYPGLREAEMLWVPGESLTGGGQVLVPAWAVYLAHRSSLGSVALPSPGSTGLAAHATHAAAGVHGLLEVLERDLIARTWYDYAPRFELTGRPPLSQPLREALDALTLASTFLLLPGPRGSACILCCLHSPEQRRQSFGARAVGDVTDGPAVAAAARAAAHEALMVRWSMETPAAGAVADWLATERNPWISGPVAHALHAFHRQNGLGRLMSCAGRMHWPDPDRRMVPRPVQAQTLADHTERDVIGVDTTVANLASTGAVVVRTVAPGARRLPVTERLSTGTRGPGIPPHPLG</sequence>
<evidence type="ECO:0000256" key="1">
    <source>
        <dbReference type="SAM" id="MobiDB-lite"/>
    </source>
</evidence>
<gene>
    <name evidence="3" type="ORF">Nans01_22240</name>
</gene>
<proteinExistence type="predicted"/>
<feature type="domain" description="YcaO" evidence="2">
    <location>
        <begin position="66"/>
        <end position="422"/>
    </location>
</feature>